<name>A0ABV0AKX8_9ACTN</name>
<dbReference type="InterPro" id="IPR010065">
    <property type="entry name" value="AA_ABC_transptr_permease_3TM"/>
</dbReference>
<dbReference type="CDD" id="cd06261">
    <property type="entry name" value="TM_PBP2"/>
    <property type="match status" value="1"/>
</dbReference>
<evidence type="ECO:0000256" key="1">
    <source>
        <dbReference type="ARBA" id="ARBA00004651"/>
    </source>
</evidence>
<dbReference type="RefSeq" id="WP_346224905.1">
    <property type="nucleotide sequence ID" value="NZ_JBDJAW010000004.1"/>
</dbReference>
<sequence>MSAVSEQQDTSPAEPRKGLSPRKKQRISRAIQYAVLVVILVVLAALADWGAIRESFFNLHVAREGLPDLFTVALRNTVIYTVSGFVLGFVLGLVLALMRLSSVAPYRWVSAIYIEIFRGLPMLLIFLLIGSLPLAFPGFELPGGVYGSAALGLGVVSAAYMAENFRAGIQAVPKGQMEAARSLGMPHMRAMVSIIIPQAIRIVLPPLTNQLVSLLKDSSLVLILGVTAAQVELAKFGNDQASTHANPTPILATGLTYLLITIPLGYVARRLEARQGGGR</sequence>
<evidence type="ECO:0000256" key="4">
    <source>
        <dbReference type="ARBA" id="ARBA00022475"/>
    </source>
</evidence>
<feature type="domain" description="ABC transmembrane type-1" evidence="11">
    <location>
        <begin position="74"/>
        <end position="268"/>
    </location>
</feature>
<comment type="caution">
    <text evidence="12">The sequence shown here is derived from an EMBL/GenBank/DDBJ whole genome shotgun (WGS) entry which is preliminary data.</text>
</comment>
<dbReference type="PANTHER" id="PTHR30614">
    <property type="entry name" value="MEMBRANE COMPONENT OF AMINO ACID ABC TRANSPORTER"/>
    <property type="match status" value="1"/>
</dbReference>
<reference evidence="12 13" key="1">
    <citation type="submission" date="2024-05" db="EMBL/GenBank/DDBJ databases">
        <title>Microbispora sp.ZYX-F-249.</title>
        <authorList>
            <person name="Xie H."/>
        </authorList>
    </citation>
    <scope>NUCLEOTIDE SEQUENCE [LARGE SCALE GENOMIC DNA]</scope>
    <source>
        <strain evidence="12 13">ZYX-F-249</strain>
    </source>
</reference>
<feature type="region of interest" description="Disordered" evidence="10">
    <location>
        <begin position="1"/>
        <end position="21"/>
    </location>
</feature>
<evidence type="ECO:0000256" key="8">
    <source>
        <dbReference type="ARBA" id="ARBA00023136"/>
    </source>
</evidence>
<keyword evidence="3 9" id="KW-0813">Transport</keyword>
<proteinExistence type="inferred from homology"/>
<organism evidence="12 13">
    <name type="scientific">Microbispora maris</name>
    <dbReference type="NCBI Taxonomy" id="3144104"/>
    <lineage>
        <taxon>Bacteria</taxon>
        <taxon>Bacillati</taxon>
        <taxon>Actinomycetota</taxon>
        <taxon>Actinomycetes</taxon>
        <taxon>Streptosporangiales</taxon>
        <taxon>Streptosporangiaceae</taxon>
        <taxon>Microbispora</taxon>
    </lineage>
</organism>
<keyword evidence="8 9" id="KW-0472">Membrane</keyword>
<comment type="similarity">
    <text evidence="2">Belongs to the binding-protein-dependent transport system permease family. HisMQ subfamily.</text>
</comment>
<dbReference type="InterPro" id="IPR043429">
    <property type="entry name" value="ArtM/GltK/GlnP/TcyL/YhdX-like"/>
</dbReference>
<keyword evidence="4" id="KW-1003">Cell membrane</keyword>
<evidence type="ECO:0000256" key="5">
    <source>
        <dbReference type="ARBA" id="ARBA00022692"/>
    </source>
</evidence>
<keyword evidence="6" id="KW-0029">Amino-acid transport</keyword>
<dbReference type="PANTHER" id="PTHR30614:SF20">
    <property type="entry name" value="GLUTAMINE TRANSPORT SYSTEM PERMEASE PROTEIN GLNP"/>
    <property type="match status" value="1"/>
</dbReference>
<gene>
    <name evidence="12" type="ORF">AAH991_06930</name>
</gene>
<dbReference type="Pfam" id="PF00528">
    <property type="entry name" value="BPD_transp_1"/>
    <property type="match status" value="1"/>
</dbReference>
<evidence type="ECO:0000256" key="2">
    <source>
        <dbReference type="ARBA" id="ARBA00010072"/>
    </source>
</evidence>
<evidence type="ECO:0000256" key="7">
    <source>
        <dbReference type="ARBA" id="ARBA00022989"/>
    </source>
</evidence>
<dbReference type="NCBIfam" id="TIGR01726">
    <property type="entry name" value="HEQRo_perm_3TM"/>
    <property type="match status" value="1"/>
</dbReference>
<dbReference type="SUPFAM" id="SSF161098">
    <property type="entry name" value="MetI-like"/>
    <property type="match status" value="1"/>
</dbReference>
<keyword evidence="5 9" id="KW-0812">Transmembrane</keyword>
<dbReference type="Gene3D" id="1.10.3720.10">
    <property type="entry name" value="MetI-like"/>
    <property type="match status" value="1"/>
</dbReference>
<protein>
    <submittedName>
        <fullName evidence="12">Amino acid ABC transporter permease</fullName>
    </submittedName>
</protein>
<dbReference type="InterPro" id="IPR000515">
    <property type="entry name" value="MetI-like"/>
</dbReference>
<evidence type="ECO:0000259" key="11">
    <source>
        <dbReference type="PROSITE" id="PS50928"/>
    </source>
</evidence>
<evidence type="ECO:0000256" key="10">
    <source>
        <dbReference type="SAM" id="MobiDB-lite"/>
    </source>
</evidence>
<keyword evidence="7 9" id="KW-1133">Transmembrane helix</keyword>
<dbReference type="Proteomes" id="UP001447516">
    <property type="component" value="Unassembled WGS sequence"/>
</dbReference>
<feature type="compositionally biased region" description="Polar residues" evidence="10">
    <location>
        <begin position="1"/>
        <end position="11"/>
    </location>
</feature>
<dbReference type="PROSITE" id="PS50928">
    <property type="entry name" value="ABC_TM1"/>
    <property type="match status" value="1"/>
</dbReference>
<keyword evidence="13" id="KW-1185">Reference proteome</keyword>
<evidence type="ECO:0000256" key="9">
    <source>
        <dbReference type="RuleBase" id="RU363032"/>
    </source>
</evidence>
<feature type="transmembrane region" description="Helical" evidence="9">
    <location>
        <begin position="78"/>
        <end position="98"/>
    </location>
</feature>
<feature type="transmembrane region" description="Helical" evidence="9">
    <location>
        <begin position="119"/>
        <end position="139"/>
    </location>
</feature>
<dbReference type="InterPro" id="IPR035906">
    <property type="entry name" value="MetI-like_sf"/>
</dbReference>
<feature type="transmembrane region" description="Helical" evidence="9">
    <location>
        <begin position="30"/>
        <end position="52"/>
    </location>
</feature>
<accession>A0ABV0AKX8</accession>
<feature type="transmembrane region" description="Helical" evidence="9">
    <location>
        <begin position="250"/>
        <end position="269"/>
    </location>
</feature>
<evidence type="ECO:0000256" key="6">
    <source>
        <dbReference type="ARBA" id="ARBA00022970"/>
    </source>
</evidence>
<evidence type="ECO:0000256" key="3">
    <source>
        <dbReference type="ARBA" id="ARBA00022448"/>
    </source>
</evidence>
<dbReference type="EMBL" id="JBDJAW010000004">
    <property type="protein sequence ID" value="MEN3534827.1"/>
    <property type="molecule type" value="Genomic_DNA"/>
</dbReference>
<evidence type="ECO:0000313" key="13">
    <source>
        <dbReference type="Proteomes" id="UP001447516"/>
    </source>
</evidence>
<evidence type="ECO:0000313" key="12">
    <source>
        <dbReference type="EMBL" id="MEN3534827.1"/>
    </source>
</evidence>
<comment type="subcellular location">
    <subcellularLocation>
        <location evidence="1 9">Cell membrane</location>
        <topology evidence="1 9">Multi-pass membrane protein</topology>
    </subcellularLocation>
</comment>